<protein>
    <submittedName>
        <fullName evidence="1">Uncharacterized protein</fullName>
    </submittedName>
</protein>
<organism evidence="1 2">
    <name type="scientific">Tetraparma gracilis</name>
    <dbReference type="NCBI Taxonomy" id="2962635"/>
    <lineage>
        <taxon>Eukaryota</taxon>
        <taxon>Sar</taxon>
        <taxon>Stramenopiles</taxon>
        <taxon>Ochrophyta</taxon>
        <taxon>Bolidophyceae</taxon>
        <taxon>Parmales</taxon>
        <taxon>Triparmaceae</taxon>
        <taxon>Tetraparma</taxon>
    </lineage>
</organism>
<accession>A0ABQ6MJ34</accession>
<evidence type="ECO:0000313" key="1">
    <source>
        <dbReference type="EMBL" id="GMI26832.1"/>
    </source>
</evidence>
<proteinExistence type="predicted"/>
<dbReference type="Proteomes" id="UP001165060">
    <property type="component" value="Unassembled WGS sequence"/>
</dbReference>
<keyword evidence="2" id="KW-1185">Reference proteome</keyword>
<name>A0ABQ6MJ34_9STRA</name>
<sequence>MAAKPDYDVSKWADGLDVLSADELHGTLQGYKKALETLETTGLSPHRLSPTVDIVGVPAFIPTIASYADRADNVGEAALGILHLFLALGSPPEPVLDILLTSPHTAVCAAYLGTYFFCGPVDASARARLCVANTDFMDRLVASLRDSGKGQVLVEELAHIDDHTRAALLNYPGLVEALFSVLSSGMESRAAACALQQMPNDIALGALCLPETRVPVFLAAIGASLGTNDGVSVKLLRWLAVDEGIRKQIHDDNFVVTELARLLGKLPPRKGDDEEENEPVVVLFEICAVEPIPSHELVGKGPAGCEGDILDYLCSRPFHHHVTLAKAMIREYPDVLNMKDGGGLTLLDKARTLPRGSMREIVPLLLECVTAIACGHSLQHIVGYRNSGGSERQAVSHKRSVVMLCLKTLGTNFVAAGDEMAAAAAAEGGESVVLAAGAPADQMEVDAPDVFGELAVNKAVRAYIVCADVWQHICEFAF</sequence>
<reference evidence="1 2" key="1">
    <citation type="journal article" date="2023" name="Commun. Biol.">
        <title>Genome analysis of Parmales, the sister group of diatoms, reveals the evolutionary specialization of diatoms from phago-mixotrophs to photoautotrophs.</title>
        <authorList>
            <person name="Ban H."/>
            <person name="Sato S."/>
            <person name="Yoshikawa S."/>
            <person name="Yamada K."/>
            <person name="Nakamura Y."/>
            <person name="Ichinomiya M."/>
            <person name="Sato N."/>
            <person name="Blanc-Mathieu R."/>
            <person name="Endo H."/>
            <person name="Kuwata A."/>
            <person name="Ogata H."/>
        </authorList>
    </citation>
    <scope>NUCLEOTIDE SEQUENCE [LARGE SCALE GENOMIC DNA]</scope>
</reference>
<evidence type="ECO:0000313" key="2">
    <source>
        <dbReference type="Proteomes" id="UP001165060"/>
    </source>
</evidence>
<dbReference type="EMBL" id="BRYB01000277">
    <property type="protein sequence ID" value="GMI26832.1"/>
    <property type="molecule type" value="Genomic_DNA"/>
</dbReference>
<gene>
    <name evidence="1" type="ORF">TeGR_g13896</name>
</gene>
<comment type="caution">
    <text evidence="1">The sequence shown here is derived from an EMBL/GenBank/DDBJ whole genome shotgun (WGS) entry which is preliminary data.</text>
</comment>